<evidence type="ECO:0000259" key="2">
    <source>
        <dbReference type="Pfam" id="PF00144"/>
    </source>
</evidence>
<evidence type="ECO:0000256" key="1">
    <source>
        <dbReference type="SAM" id="MobiDB-lite"/>
    </source>
</evidence>
<dbReference type="InterPro" id="IPR001466">
    <property type="entry name" value="Beta-lactam-related"/>
</dbReference>
<dbReference type="EMBL" id="BAAAOA010000015">
    <property type="protein sequence ID" value="GAA1755489.1"/>
    <property type="molecule type" value="Genomic_DNA"/>
</dbReference>
<dbReference type="Gene3D" id="3.40.710.10">
    <property type="entry name" value="DD-peptidase/beta-lactamase superfamily"/>
    <property type="match status" value="1"/>
</dbReference>
<dbReference type="InterPro" id="IPR012338">
    <property type="entry name" value="Beta-lactam/transpept-like"/>
</dbReference>
<reference evidence="4" key="1">
    <citation type="journal article" date="2019" name="Int. J. Syst. Evol. Microbiol.">
        <title>The Global Catalogue of Microorganisms (GCM) 10K type strain sequencing project: providing services to taxonomists for standard genome sequencing and annotation.</title>
        <authorList>
            <consortium name="The Broad Institute Genomics Platform"/>
            <consortium name="The Broad Institute Genome Sequencing Center for Infectious Disease"/>
            <person name="Wu L."/>
            <person name="Ma J."/>
        </authorList>
    </citation>
    <scope>NUCLEOTIDE SEQUENCE [LARGE SCALE GENOMIC DNA]</scope>
    <source>
        <strain evidence="4">JCM 14735</strain>
    </source>
</reference>
<proteinExistence type="predicted"/>
<evidence type="ECO:0000313" key="3">
    <source>
        <dbReference type="EMBL" id="GAA1755489.1"/>
    </source>
</evidence>
<dbReference type="GO" id="GO:0016787">
    <property type="term" value="F:hydrolase activity"/>
    <property type="evidence" value="ECO:0007669"/>
    <property type="project" value="UniProtKB-KW"/>
</dbReference>
<dbReference type="SUPFAM" id="SSF56601">
    <property type="entry name" value="beta-lactamase/transpeptidase-like"/>
    <property type="match status" value="1"/>
</dbReference>
<dbReference type="InterPro" id="IPR050789">
    <property type="entry name" value="Diverse_Enzym_Activities"/>
</dbReference>
<accession>A0ABP4WIP6</accession>
<keyword evidence="4" id="KW-1185">Reference proteome</keyword>
<feature type="domain" description="Beta-lactamase-related" evidence="2">
    <location>
        <begin position="25"/>
        <end position="360"/>
    </location>
</feature>
<gene>
    <name evidence="3" type="ORF">GCM10009767_13530</name>
</gene>
<organism evidence="3 4">
    <name type="scientific">Kocuria aegyptia</name>
    <dbReference type="NCBI Taxonomy" id="330943"/>
    <lineage>
        <taxon>Bacteria</taxon>
        <taxon>Bacillati</taxon>
        <taxon>Actinomycetota</taxon>
        <taxon>Actinomycetes</taxon>
        <taxon>Micrococcales</taxon>
        <taxon>Micrococcaceae</taxon>
        <taxon>Kocuria</taxon>
    </lineage>
</organism>
<dbReference type="Pfam" id="PF00144">
    <property type="entry name" value="Beta-lactamase"/>
    <property type="match status" value="1"/>
</dbReference>
<evidence type="ECO:0000313" key="4">
    <source>
        <dbReference type="Proteomes" id="UP001501204"/>
    </source>
</evidence>
<protein>
    <submittedName>
        <fullName evidence="3">Serine hydrolase domain-containing protein</fullName>
    </submittedName>
</protein>
<comment type="caution">
    <text evidence="3">The sequence shown here is derived from an EMBL/GenBank/DDBJ whole genome shotgun (WGS) entry which is preliminary data.</text>
</comment>
<sequence>MHSYPSEHHPDDSTDSPGETPEWLAEAVATMMDTGRIPGLSLVVVDSKRSLYAGGFGTADPATGAPAAPTTAYLWFSMTKIVTATAAMTLVENGRLQLDAPAADYVDYLRAPSASQPTVGQLLTHTAGLSNPLPLRWVHPAEQEPPAVEDLLRSVMSRPRAYRHAPGQMARYTNIGYLALGQSIEAVSGMPVTSYLQQAVLDPAGMTGTGFAYRPGTPAATGYVRAPRAADPLLRRLLPPGVAGTRHSAYLGLRPFYVDGAAYGGLVGDVADAGRFLRLHLGDGRIQGRRILSAETARSMRVIEHPGKPFDHGIGWFRRPTQKAGDWVEHLGAGAGFWNVMRLYPEQGLGIVVMTNSTTTYDFEPLFALLTTASWP</sequence>
<feature type="region of interest" description="Disordered" evidence="1">
    <location>
        <begin position="1"/>
        <end position="20"/>
    </location>
</feature>
<feature type="compositionally biased region" description="Basic and acidic residues" evidence="1">
    <location>
        <begin position="1"/>
        <end position="12"/>
    </location>
</feature>
<dbReference type="Proteomes" id="UP001501204">
    <property type="component" value="Unassembled WGS sequence"/>
</dbReference>
<keyword evidence="3" id="KW-0378">Hydrolase</keyword>
<dbReference type="PANTHER" id="PTHR43283">
    <property type="entry name" value="BETA-LACTAMASE-RELATED"/>
    <property type="match status" value="1"/>
</dbReference>
<name>A0ABP4WIP6_9MICC</name>